<evidence type="ECO:0000256" key="7">
    <source>
        <dbReference type="PROSITE-ProRule" id="PRU00182"/>
    </source>
</evidence>
<dbReference type="InterPro" id="IPR002942">
    <property type="entry name" value="S4_RNA-bd"/>
</dbReference>
<dbReference type="InterPro" id="IPR006225">
    <property type="entry name" value="PsdUridine_synth_RluC/D"/>
</dbReference>
<dbReference type="CDD" id="cd02869">
    <property type="entry name" value="PseudoU_synth_RluA_like"/>
    <property type="match status" value="1"/>
</dbReference>
<feature type="active site" evidence="6">
    <location>
        <position position="138"/>
    </location>
</feature>
<reference evidence="10" key="1">
    <citation type="submission" date="2020-01" db="EMBL/GenBank/DDBJ databases">
        <authorList>
            <person name="Meier V. D."/>
            <person name="Meier V D."/>
        </authorList>
    </citation>
    <scope>NUCLEOTIDE SEQUENCE</scope>
    <source>
        <strain evidence="10">HLG_WM_MAG_09</strain>
    </source>
</reference>
<dbReference type="EC" id="5.4.99.-" evidence="8"/>
<comment type="catalytic activity">
    <reaction evidence="8">
        <text>a uridine in RNA = a pseudouridine in RNA</text>
        <dbReference type="Rhea" id="RHEA:48348"/>
        <dbReference type="Rhea" id="RHEA-COMP:12068"/>
        <dbReference type="Rhea" id="RHEA-COMP:12069"/>
        <dbReference type="ChEBI" id="CHEBI:65314"/>
        <dbReference type="ChEBI" id="CHEBI:65315"/>
    </reaction>
</comment>
<dbReference type="InterPro" id="IPR006224">
    <property type="entry name" value="PsdUridine_synth_RluA-like_CS"/>
</dbReference>
<dbReference type="PANTHER" id="PTHR21600:SF44">
    <property type="entry name" value="RIBOSOMAL LARGE SUBUNIT PSEUDOURIDINE SYNTHASE D"/>
    <property type="match status" value="1"/>
</dbReference>
<comment type="similarity">
    <text evidence="1 8">Belongs to the pseudouridine synthase RluA family.</text>
</comment>
<dbReference type="CDD" id="cd00165">
    <property type="entry name" value="S4"/>
    <property type="match status" value="1"/>
</dbReference>
<evidence type="ECO:0000256" key="3">
    <source>
        <dbReference type="ARBA" id="ARBA00023235"/>
    </source>
</evidence>
<evidence type="ECO:0000256" key="4">
    <source>
        <dbReference type="ARBA" id="ARBA00036882"/>
    </source>
</evidence>
<keyword evidence="2 7" id="KW-0694">RNA-binding</keyword>
<gene>
    <name evidence="10" type="ORF">HELGO_WM25289</name>
</gene>
<proteinExistence type="inferred from homology"/>
<dbReference type="GO" id="GO:0160140">
    <property type="term" value="F:23S rRNA pseudouridine(1911/1915/1917) synthase activity"/>
    <property type="evidence" value="ECO:0007669"/>
    <property type="project" value="UniProtKB-EC"/>
</dbReference>
<dbReference type="SMART" id="SM00363">
    <property type="entry name" value="S4"/>
    <property type="match status" value="1"/>
</dbReference>
<dbReference type="PROSITE" id="PS50889">
    <property type="entry name" value="S4"/>
    <property type="match status" value="1"/>
</dbReference>
<dbReference type="InterPro" id="IPR006145">
    <property type="entry name" value="PsdUridine_synth_RsuA/RluA"/>
</dbReference>
<dbReference type="FunFam" id="3.30.2350.10:FF:000006">
    <property type="entry name" value="Pseudouridine synthase"/>
    <property type="match status" value="1"/>
</dbReference>
<dbReference type="GO" id="GO:0003723">
    <property type="term" value="F:RNA binding"/>
    <property type="evidence" value="ECO:0007669"/>
    <property type="project" value="UniProtKB-KW"/>
</dbReference>
<dbReference type="SUPFAM" id="SSF55174">
    <property type="entry name" value="Alpha-L RNA-binding motif"/>
    <property type="match status" value="1"/>
</dbReference>
<accession>A0A6S6UJH0</accession>
<dbReference type="Pfam" id="PF00849">
    <property type="entry name" value="PseudoU_synth_2"/>
    <property type="match status" value="1"/>
</dbReference>
<feature type="domain" description="RNA-binding S4" evidence="9">
    <location>
        <begin position="18"/>
        <end position="73"/>
    </location>
</feature>
<dbReference type="InterPro" id="IPR020103">
    <property type="entry name" value="PsdUridine_synth_cat_dom_sf"/>
</dbReference>
<comment type="function">
    <text evidence="5">Responsible for synthesis of pseudouridine from uracil at positions 1911, 1915 and 1917 in 23S ribosomal RNA.</text>
</comment>
<comment type="catalytic activity">
    <reaction evidence="4">
        <text>uridine(1911/1915/1917) in 23S rRNA = pseudouridine(1911/1915/1917) in 23S rRNA</text>
        <dbReference type="Rhea" id="RHEA:42524"/>
        <dbReference type="Rhea" id="RHEA-COMP:10097"/>
        <dbReference type="Rhea" id="RHEA-COMP:10098"/>
        <dbReference type="ChEBI" id="CHEBI:65314"/>
        <dbReference type="ChEBI" id="CHEBI:65315"/>
        <dbReference type="EC" id="5.4.99.23"/>
    </reaction>
</comment>
<dbReference type="Gene3D" id="3.10.290.10">
    <property type="entry name" value="RNA-binding S4 domain"/>
    <property type="match status" value="1"/>
</dbReference>
<dbReference type="InterPro" id="IPR036986">
    <property type="entry name" value="S4_RNA-bd_sf"/>
</dbReference>
<dbReference type="GO" id="GO:0000455">
    <property type="term" value="P:enzyme-directed rRNA pseudouridine synthesis"/>
    <property type="evidence" value="ECO:0007669"/>
    <property type="project" value="TreeGrafter"/>
</dbReference>
<evidence type="ECO:0000256" key="1">
    <source>
        <dbReference type="ARBA" id="ARBA00010876"/>
    </source>
</evidence>
<evidence type="ECO:0000313" key="10">
    <source>
        <dbReference type="EMBL" id="CAA6830494.1"/>
    </source>
</evidence>
<dbReference type="EMBL" id="CACVAT010000593">
    <property type="protein sequence ID" value="CAA6830494.1"/>
    <property type="molecule type" value="Genomic_DNA"/>
</dbReference>
<dbReference type="PROSITE" id="PS01129">
    <property type="entry name" value="PSI_RLU"/>
    <property type="match status" value="1"/>
</dbReference>
<dbReference type="AlphaFoldDB" id="A0A6S6UJH0"/>
<dbReference type="InterPro" id="IPR050188">
    <property type="entry name" value="RluA_PseudoU_synthase"/>
</dbReference>
<dbReference type="PANTHER" id="PTHR21600">
    <property type="entry name" value="MITOCHONDRIAL RNA PSEUDOURIDINE SYNTHASE"/>
    <property type="match status" value="1"/>
</dbReference>
<sequence length="321" mass="36405">MSQTQQIIITVPFEMARQRFDQIVASLCPQYSRSQLQKWIKAGQITVDHKAMKPKERLIGGEEIQIQATEDVQTDYEAEEMSLNIVYEDEHIMVINKPVGLVVHPAVGNWSGTLVNGLLYHEPSQEKLPRAGIVHRLDKDTSGLMVVAKTLEAHRSLVEQLQARDVSREYIALVHHPVIAGSTIEGNIGRHHIDRKKMAVTEGGKYAVTHYRVENRFQHHTLLRVSLETGRTHQIRVHLSWKKMPIVGDATYGGRPRVPAGISDDLRDVLLHFPRQALHATRLGLNHPATDEYMEWEAGMPDDMVELVTLLEKEEAERVTP</sequence>
<organism evidence="10">
    <name type="scientific">uncultured Thiotrichaceae bacterium</name>
    <dbReference type="NCBI Taxonomy" id="298394"/>
    <lineage>
        <taxon>Bacteria</taxon>
        <taxon>Pseudomonadati</taxon>
        <taxon>Pseudomonadota</taxon>
        <taxon>Gammaproteobacteria</taxon>
        <taxon>Thiotrichales</taxon>
        <taxon>Thiotrichaceae</taxon>
        <taxon>environmental samples</taxon>
    </lineage>
</organism>
<dbReference type="Pfam" id="PF01479">
    <property type="entry name" value="S4"/>
    <property type="match status" value="1"/>
</dbReference>
<evidence type="ECO:0000256" key="8">
    <source>
        <dbReference type="RuleBase" id="RU362028"/>
    </source>
</evidence>
<evidence type="ECO:0000256" key="5">
    <source>
        <dbReference type="ARBA" id="ARBA00056072"/>
    </source>
</evidence>
<dbReference type="NCBIfam" id="NF008385">
    <property type="entry name" value="PRK11180.1"/>
    <property type="match status" value="1"/>
</dbReference>
<keyword evidence="3 8" id="KW-0413">Isomerase</keyword>
<keyword evidence="10" id="KW-0456">Lyase</keyword>
<name>A0A6S6UJH0_9GAMM</name>
<evidence type="ECO:0000256" key="6">
    <source>
        <dbReference type="PIRSR" id="PIRSR606225-1"/>
    </source>
</evidence>
<evidence type="ECO:0000259" key="9">
    <source>
        <dbReference type="SMART" id="SM00363"/>
    </source>
</evidence>
<evidence type="ECO:0000256" key="2">
    <source>
        <dbReference type="ARBA" id="ARBA00022884"/>
    </source>
</evidence>
<protein>
    <recommendedName>
        <fullName evidence="8">Pseudouridine synthase</fullName>
        <ecNumber evidence="8">5.4.99.-</ecNumber>
    </recommendedName>
</protein>
<dbReference type="SUPFAM" id="SSF55120">
    <property type="entry name" value="Pseudouridine synthase"/>
    <property type="match status" value="1"/>
</dbReference>
<dbReference type="Gene3D" id="3.30.2350.10">
    <property type="entry name" value="Pseudouridine synthase"/>
    <property type="match status" value="1"/>
</dbReference>
<dbReference type="NCBIfam" id="TIGR00005">
    <property type="entry name" value="rluA_subfam"/>
    <property type="match status" value="1"/>
</dbReference>
<dbReference type="GO" id="GO:0016829">
    <property type="term" value="F:lyase activity"/>
    <property type="evidence" value="ECO:0007669"/>
    <property type="project" value="UniProtKB-KW"/>
</dbReference>